<organism evidence="1 2">
    <name type="scientific">Araneus ventricosus</name>
    <name type="common">Orbweaver spider</name>
    <name type="synonym">Epeira ventricosa</name>
    <dbReference type="NCBI Taxonomy" id="182803"/>
    <lineage>
        <taxon>Eukaryota</taxon>
        <taxon>Metazoa</taxon>
        <taxon>Ecdysozoa</taxon>
        <taxon>Arthropoda</taxon>
        <taxon>Chelicerata</taxon>
        <taxon>Arachnida</taxon>
        <taxon>Araneae</taxon>
        <taxon>Araneomorphae</taxon>
        <taxon>Entelegynae</taxon>
        <taxon>Araneoidea</taxon>
        <taxon>Araneidae</taxon>
        <taxon>Araneus</taxon>
    </lineage>
</organism>
<evidence type="ECO:0000313" key="1">
    <source>
        <dbReference type="EMBL" id="GBL88384.1"/>
    </source>
</evidence>
<reference evidence="1 2" key="1">
    <citation type="journal article" date="2019" name="Sci. Rep.">
        <title>Orb-weaving spider Araneus ventricosus genome elucidates the spidroin gene catalogue.</title>
        <authorList>
            <person name="Kono N."/>
            <person name="Nakamura H."/>
            <person name="Ohtoshi R."/>
            <person name="Moran D.A.P."/>
            <person name="Shinohara A."/>
            <person name="Yoshida Y."/>
            <person name="Fujiwara M."/>
            <person name="Mori M."/>
            <person name="Tomita M."/>
            <person name="Arakawa K."/>
        </authorList>
    </citation>
    <scope>NUCLEOTIDE SEQUENCE [LARGE SCALE GENOMIC DNA]</scope>
</reference>
<dbReference type="EMBL" id="BGPR01000059">
    <property type="protein sequence ID" value="GBL88384.1"/>
    <property type="molecule type" value="Genomic_DNA"/>
</dbReference>
<comment type="caution">
    <text evidence="1">The sequence shown here is derived from an EMBL/GenBank/DDBJ whole genome shotgun (WGS) entry which is preliminary data.</text>
</comment>
<evidence type="ECO:0000313" key="2">
    <source>
        <dbReference type="Proteomes" id="UP000499080"/>
    </source>
</evidence>
<dbReference type="AlphaFoldDB" id="A0A4Y2BB93"/>
<protein>
    <submittedName>
        <fullName evidence="1">Uncharacterized protein</fullName>
    </submittedName>
</protein>
<dbReference type="Proteomes" id="UP000499080">
    <property type="component" value="Unassembled WGS sequence"/>
</dbReference>
<keyword evidence="2" id="KW-1185">Reference proteome</keyword>
<name>A0A4Y2BB93_ARAVE</name>
<gene>
    <name evidence="1" type="ORF">AVEN_103037_1</name>
</gene>
<sequence>MFDKLKPCSHGVWLGKPQTSRSSRFVLVDYGRWNSDQSLRRKGAWLCKSLSSARVIGCIDAVWPLPSFDVRAIYHP</sequence>
<proteinExistence type="predicted"/>
<accession>A0A4Y2BB93</accession>